<dbReference type="GO" id="GO:0005640">
    <property type="term" value="C:nuclear outer membrane"/>
    <property type="evidence" value="ECO:0007669"/>
    <property type="project" value="UniProtKB-SubCell"/>
</dbReference>
<dbReference type="GO" id="GO:0005637">
    <property type="term" value="C:nuclear inner membrane"/>
    <property type="evidence" value="ECO:0007669"/>
    <property type="project" value="UniProtKB-SubCell"/>
</dbReference>
<proteinExistence type="inferred from homology"/>
<reference evidence="10" key="1">
    <citation type="submission" date="2025-08" db="UniProtKB">
        <authorList>
            <consortium name="Ensembl"/>
        </authorList>
    </citation>
    <scope>IDENTIFICATION</scope>
</reference>
<keyword evidence="9" id="KW-0445">Lipid transport</keyword>
<comment type="similarity">
    <text evidence="2 9">Belongs to the ERG2 family.</text>
</comment>
<dbReference type="Pfam" id="PF04622">
    <property type="entry name" value="ERG2_Sigma1R"/>
    <property type="match status" value="2"/>
</dbReference>
<dbReference type="GO" id="GO:0006869">
    <property type="term" value="P:lipid transport"/>
    <property type="evidence" value="ECO:0007669"/>
    <property type="project" value="UniProtKB-UniRule"/>
</dbReference>
<evidence type="ECO:0000256" key="7">
    <source>
        <dbReference type="ARBA" id="ARBA00023136"/>
    </source>
</evidence>
<comment type="function">
    <text evidence="9">Functions in lipid transport from the endoplasmic reticulum and is involved in a wide array of cellular functions probably through regulation of the biogenesis of lipid microdomains at the plasma membrane. Regulates calcium efflux at the endoplasmic reticulum.</text>
</comment>
<keyword evidence="6" id="KW-1133">Transmembrane helix</keyword>
<keyword evidence="11" id="KW-1185">Reference proteome</keyword>
<dbReference type="GO" id="GO:0031410">
    <property type="term" value="C:cytoplasmic vesicle"/>
    <property type="evidence" value="ECO:0007669"/>
    <property type="project" value="UniProtKB-SubCell"/>
</dbReference>
<protein>
    <recommendedName>
        <fullName evidence="3 9">Sigma non-opioid intracellular receptor 1</fullName>
    </recommendedName>
    <alternativeName>
        <fullName evidence="8 9">Sigma 1-type opioid receptor</fullName>
    </alternativeName>
</protein>
<evidence type="ECO:0000256" key="3">
    <source>
        <dbReference type="ARBA" id="ARBA00020208"/>
    </source>
</evidence>
<evidence type="ECO:0000313" key="11">
    <source>
        <dbReference type="Proteomes" id="UP000694521"/>
    </source>
</evidence>
<keyword evidence="5 9" id="KW-0256">Endoplasmic reticulum</keyword>
<dbReference type="PANTHER" id="PTHR10868">
    <property type="entry name" value="SIGMA 1-TYPE OPIOID RECEPTOR-RELATED"/>
    <property type="match status" value="1"/>
</dbReference>
<evidence type="ECO:0000256" key="5">
    <source>
        <dbReference type="ARBA" id="ARBA00022824"/>
    </source>
</evidence>
<dbReference type="InterPro" id="IPR006716">
    <property type="entry name" value="ERG2_sigma1_rcpt-like"/>
</dbReference>
<reference evidence="10" key="2">
    <citation type="submission" date="2025-09" db="UniProtKB">
        <authorList>
            <consortium name="Ensembl"/>
        </authorList>
    </citation>
    <scope>IDENTIFICATION</scope>
</reference>
<dbReference type="Proteomes" id="UP000694521">
    <property type="component" value="Unplaced"/>
</dbReference>
<comment type="subcellular location">
    <subcellularLocation>
        <location evidence="9">Endoplasmic reticulum membrane</location>
    </subcellularLocation>
    <subcellularLocation>
        <location evidence="9">Cytoplasmic vesicle</location>
    </subcellularLocation>
    <subcellularLocation>
        <location evidence="9">Membrane</location>
        <topology evidence="9">Single-pass membrane protein</topology>
    </subcellularLocation>
    <subcellularLocation>
        <location evidence="9">Nucleus envelope</location>
    </subcellularLocation>
    <subcellularLocation>
        <location evidence="1 9">Nucleus inner membrane</location>
    </subcellularLocation>
    <subcellularLocation>
        <location evidence="9">Nucleus outer membrane</location>
    </subcellularLocation>
</comment>
<comment type="subunit">
    <text evidence="9">Homotrimer.</text>
</comment>
<dbReference type="GO" id="GO:0005789">
    <property type="term" value="C:endoplasmic reticulum membrane"/>
    <property type="evidence" value="ECO:0007669"/>
    <property type="project" value="UniProtKB-SubCell"/>
</dbReference>
<evidence type="ECO:0000256" key="9">
    <source>
        <dbReference type="RuleBase" id="RU368083"/>
    </source>
</evidence>
<dbReference type="AlphaFoldDB" id="A0A8B9IQQ4"/>
<evidence type="ECO:0000256" key="1">
    <source>
        <dbReference type="ARBA" id="ARBA00004540"/>
    </source>
</evidence>
<keyword evidence="9" id="KW-0675">Receptor</keyword>
<comment type="domain">
    <text evidence="9">The C-terminal helices form a flat, hydrophobic surface that is probably tightly associated with the cytosolic surface of the endoplasmic reticulum membrane.</text>
</comment>
<evidence type="ECO:0000256" key="4">
    <source>
        <dbReference type="ARBA" id="ARBA00022692"/>
    </source>
</evidence>
<name>A0A8B9IQQ4_ANSCY</name>
<keyword evidence="4" id="KW-0812">Transmembrane</keyword>
<dbReference type="Ensembl" id="ENSACDT00005031011.1">
    <property type="protein sequence ID" value="ENSACDP00005025997.1"/>
    <property type="gene ID" value="ENSACDG00005018818.1"/>
</dbReference>
<dbReference type="PANTHER" id="PTHR10868:SF1">
    <property type="entry name" value="SIGMA NON-OPIOID INTRACELLULAR RECEPTOR 1"/>
    <property type="match status" value="1"/>
</dbReference>
<organism evidence="10 11">
    <name type="scientific">Anser cygnoides</name>
    <name type="common">Swan goose</name>
    <dbReference type="NCBI Taxonomy" id="8845"/>
    <lineage>
        <taxon>Eukaryota</taxon>
        <taxon>Metazoa</taxon>
        <taxon>Chordata</taxon>
        <taxon>Craniata</taxon>
        <taxon>Vertebrata</taxon>
        <taxon>Euteleostomi</taxon>
        <taxon>Archelosauria</taxon>
        <taxon>Archosauria</taxon>
        <taxon>Dinosauria</taxon>
        <taxon>Saurischia</taxon>
        <taxon>Theropoda</taxon>
        <taxon>Coelurosauria</taxon>
        <taxon>Aves</taxon>
        <taxon>Neognathae</taxon>
        <taxon>Galloanserae</taxon>
        <taxon>Anseriformes</taxon>
        <taxon>Anatidae</taxon>
        <taxon>Anserinae</taxon>
        <taxon>Anser</taxon>
    </lineage>
</organism>
<evidence type="ECO:0000313" key="10">
    <source>
        <dbReference type="Ensembl" id="ENSACDP00005025997.1"/>
    </source>
</evidence>
<sequence length="240" mass="25400">MGSQVGSVGARSLPGTDVFPPGAAGLDHELAFSKIIVELRKKHPGHILPDEDLQWVFVNAGGWMGSMCLLHASLTEYVLLFGTAVDTGGHSGTWGQGVSPRSASPAPAGSILPPGLASLPSLAGMLRASAVPSAGRYWADISDTVISGTFRQWKEGTTRSEIYYPGDTIVHQAGEATSVQWSAGTWMVEYGRGFIPSTLAFALADTLFSTQDFLTLFYTLRVYAKGLLLEASAFISTLGC</sequence>
<keyword evidence="9" id="KW-0539">Nucleus</keyword>
<evidence type="ECO:0000256" key="2">
    <source>
        <dbReference type="ARBA" id="ARBA00007141"/>
    </source>
</evidence>
<keyword evidence="7 9" id="KW-0472">Membrane</keyword>
<keyword evidence="9" id="KW-0968">Cytoplasmic vesicle</keyword>
<accession>A0A8B9IQQ4</accession>
<keyword evidence="9" id="KW-0813">Transport</keyword>
<evidence type="ECO:0000256" key="6">
    <source>
        <dbReference type="ARBA" id="ARBA00022989"/>
    </source>
</evidence>
<evidence type="ECO:0000256" key="8">
    <source>
        <dbReference type="ARBA" id="ARBA00033467"/>
    </source>
</evidence>